<dbReference type="AlphaFoldDB" id="A0AAQ3X4F1"/>
<protein>
    <recommendedName>
        <fullName evidence="2">Exportin-5 C-terminal domain-containing protein</fullName>
    </recommendedName>
</protein>
<dbReference type="PANTHER" id="PTHR11223:SF11">
    <property type="entry name" value="OS11G0519500 PROTEIN"/>
    <property type="match status" value="1"/>
</dbReference>
<dbReference type="GO" id="GO:0000055">
    <property type="term" value="P:ribosomal large subunit export from nucleus"/>
    <property type="evidence" value="ECO:0007669"/>
    <property type="project" value="TreeGrafter"/>
</dbReference>
<dbReference type="GO" id="GO:0005049">
    <property type="term" value="F:nuclear export signal receptor activity"/>
    <property type="evidence" value="ECO:0007669"/>
    <property type="project" value="InterPro"/>
</dbReference>
<evidence type="ECO:0000256" key="1">
    <source>
        <dbReference type="SAM" id="MobiDB-lite"/>
    </source>
</evidence>
<feature type="domain" description="Exportin-5 C-terminal" evidence="2">
    <location>
        <begin position="270"/>
        <end position="690"/>
    </location>
</feature>
<dbReference type="InterPro" id="IPR011989">
    <property type="entry name" value="ARM-like"/>
</dbReference>
<dbReference type="GO" id="GO:0005634">
    <property type="term" value="C:nucleus"/>
    <property type="evidence" value="ECO:0007669"/>
    <property type="project" value="TreeGrafter"/>
</dbReference>
<name>A0AAQ3X4F1_PASNO</name>
<proteinExistence type="predicted"/>
<dbReference type="PANTHER" id="PTHR11223">
    <property type="entry name" value="EXPORTIN 1/5"/>
    <property type="match status" value="1"/>
</dbReference>
<accession>A0AAQ3X4F1</accession>
<feature type="non-terminal residue" evidence="3">
    <location>
        <position position="1209"/>
    </location>
</feature>
<dbReference type="GO" id="GO:0000056">
    <property type="term" value="P:ribosomal small subunit export from nucleus"/>
    <property type="evidence" value="ECO:0007669"/>
    <property type="project" value="TreeGrafter"/>
</dbReference>
<dbReference type="InterPro" id="IPR045478">
    <property type="entry name" value="Exportin-5_C"/>
</dbReference>
<sequence length="1209" mass="138046">STNLQCIPPVVRKASTNVLLAPNRNGPISHPMLAGPLKLSNKPPLPLHLGGYEEPPFSSLRGDLPASFPSLREQAAAPVLDVGTPAGTEAGPFPAVFPYSRSSVSSATQEFVHDPLSRPKQRAWDPGRRARSLDLGSRGVGGCACAAHRRRGRVPLEGRRVPLAGEPGSRSTRRSRGRGLSRRAPGPDAPGVPLVVAPGPGAPERWLTAAEVLAAHPSLRAAMQSSKKRGKRPIRRRNEGSFAIGLCSKESNELVTTRIPVIGEGEIHQLNILSEAFFSAATHSWLEEDKNVLVSLLSSLQNILTQPQWEVYLVKLCCNNEFRRSVLTIVKLFEDELNNCRVETAVLHQTGQISYSTLVSLVHLIIPPLLKLLRFLHALWADEVVFHLPQELKEAERMNSCELSLCILGKTLKRGDIDVKENDLGKWLRQIRESGYNLLGLCAPIKGAFSELLDSSSVSEAIVENMRSMQFWHLTRLIDIIIIPFAKHCPHKLLAEWMLKLFLPLISYCEDMLHYRWLDLLNTGRANVPCCFGYTCESEESVKNMENYLLVDLTRKFCKLLGALSSPELNDASCKLNYTSSSSIVGYILLNDNDCFESLSMSLFGWWVDGEATIDAVPFCNALVQVTVDTENGKLRRFVVDDMLPALIRRLCDGLPCMIQQTVSMLSNQMNCNNEKANNDLLVLCRNIYTLCMQSQDFGFKGLDNGNKVYQFDWWFAEQKKDLFVKASSHAPEDFPLPAELYLPIYMDLLHEANAMDDCLEYGSSHQAVFEKLSQDFRIRHAINSCMDHNVRMISNILERKMPAAYWEKRSSQMIEWLRKLITSKPYIKVSDSWESVREHLMANFVIDLKHFRLDVGYAVDFFKLLLFFWEPKFHPLIREDRKDELINTACLLVLSEQSKYNEPLELHVLDFMDHLKPYASSYIYRRKKEFGYFKAREQVKLHEKFDKYLSSGELDDDIKSFSTSEDDYVYLIDKYIANSQFAELDMKLIQVSLKERAQIVKRKHEIDTYSKCLRSTLANEKVKDCLKELISELDMEGFFDVNNNSIIWEKESFRVLVNNFENLVFSVHPFPRHLVIQGIMVVGVELLKWREDVEQFWMDTRYYDSVYYDLLRQPLEKRVFVSAWICSVVREPRISRLFQHRAAAKKRTVPHDDSMPWWLSRGLKARRVNVVATSCRNIFPQPSCRSRSSKNNVADNRLLEQSLTTDVN</sequence>
<dbReference type="Pfam" id="PF19273">
    <property type="entry name" value="Exportin-5"/>
    <property type="match status" value="1"/>
</dbReference>
<dbReference type="Gene3D" id="1.25.10.10">
    <property type="entry name" value="Leucine-rich Repeat Variant"/>
    <property type="match status" value="1"/>
</dbReference>
<evidence type="ECO:0000313" key="4">
    <source>
        <dbReference type="Proteomes" id="UP001341281"/>
    </source>
</evidence>
<evidence type="ECO:0000259" key="2">
    <source>
        <dbReference type="Pfam" id="PF19273"/>
    </source>
</evidence>
<dbReference type="GO" id="GO:0006611">
    <property type="term" value="P:protein export from nucleus"/>
    <property type="evidence" value="ECO:0007669"/>
    <property type="project" value="InterPro"/>
</dbReference>
<dbReference type="GO" id="GO:0005737">
    <property type="term" value="C:cytoplasm"/>
    <property type="evidence" value="ECO:0007669"/>
    <property type="project" value="TreeGrafter"/>
</dbReference>
<feature type="region of interest" description="Disordered" evidence="1">
    <location>
        <begin position="156"/>
        <end position="193"/>
    </location>
</feature>
<gene>
    <name evidence="3" type="ORF">U9M48_032089</name>
</gene>
<dbReference type="Proteomes" id="UP001341281">
    <property type="component" value="Chromosome 07"/>
</dbReference>
<evidence type="ECO:0000313" key="3">
    <source>
        <dbReference type="EMBL" id="WVZ85137.1"/>
    </source>
</evidence>
<dbReference type="EMBL" id="CP144751">
    <property type="protein sequence ID" value="WVZ85137.1"/>
    <property type="molecule type" value="Genomic_DNA"/>
</dbReference>
<reference evidence="3 4" key="1">
    <citation type="submission" date="2024-02" db="EMBL/GenBank/DDBJ databases">
        <title>High-quality chromosome-scale genome assembly of Pensacola bahiagrass (Paspalum notatum Flugge var. saurae).</title>
        <authorList>
            <person name="Vega J.M."/>
            <person name="Podio M."/>
            <person name="Orjuela J."/>
            <person name="Siena L.A."/>
            <person name="Pessino S.C."/>
            <person name="Combes M.C."/>
            <person name="Mariac C."/>
            <person name="Albertini E."/>
            <person name="Pupilli F."/>
            <person name="Ortiz J.P.A."/>
            <person name="Leblanc O."/>
        </authorList>
    </citation>
    <scope>NUCLEOTIDE SEQUENCE [LARGE SCALE GENOMIC DNA]</scope>
    <source>
        <strain evidence="3">R1</strain>
        <tissue evidence="3">Leaf</tissue>
    </source>
</reference>
<organism evidence="3 4">
    <name type="scientific">Paspalum notatum var. saurae</name>
    <dbReference type="NCBI Taxonomy" id="547442"/>
    <lineage>
        <taxon>Eukaryota</taxon>
        <taxon>Viridiplantae</taxon>
        <taxon>Streptophyta</taxon>
        <taxon>Embryophyta</taxon>
        <taxon>Tracheophyta</taxon>
        <taxon>Spermatophyta</taxon>
        <taxon>Magnoliopsida</taxon>
        <taxon>Liliopsida</taxon>
        <taxon>Poales</taxon>
        <taxon>Poaceae</taxon>
        <taxon>PACMAD clade</taxon>
        <taxon>Panicoideae</taxon>
        <taxon>Andropogonodae</taxon>
        <taxon>Paspaleae</taxon>
        <taxon>Paspalinae</taxon>
        <taxon>Paspalum</taxon>
    </lineage>
</organism>
<feature type="compositionally biased region" description="Low complexity" evidence="1">
    <location>
        <begin position="182"/>
        <end position="193"/>
    </location>
</feature>
<feature type="compositionally biased region" description="Basic residues" evidence="1">
    <location>
        <begin position="171"/>
        <end position="181"/>
    </location>
</feature>
<dbReference type="InterPro" id="IPR045065">
    <property type="entry name" value="XPO1/5"/>
</dbReference>
<keyword evidence="4" id="KW-1185">Reference proteome</keyword>